<feature type="transmembrane region" description="Helical" evidence="5">
    <location>
        <begin position="734"/>
        <end position="756"/>
    </location>
</feature>
<feature type="transmembrane region" description="Helical" evidence="5">
    <location>
        <begin position="704"/>
        <end position="728"/>
    </location>
</feature>
<feature type="domain" description="G-protein coupled receptors family 1 profile" evidence="6">
    <location>
        <begin position="35"/>
        <end position="276"/>
    </location>
</feature>
<feature type="transmembrane region" description="Helical" evidence="5">
    <location>
        <begin position="264"/>
        <end position="284"/>
    </location>
</feature>
<dbReference type="Proteomes" id="UP000826234">
    <property type="component" value="Unassembled WGS sequence"/>
</dbReference>
<dbReference type="Pfam" id="PF00001">
    <property type="entry name" value="7tm_1"/>
    <property type="match status" value="1"/>
</dbReference>
<evidence type="ECO:0000256" key="3">
    <source>
        <dbReference type="ARBA" id="ARBA00022989"/>
    </source>
</evidence>
<feature type="transmembrane region" description="Helical" evidence="5">
    <location>
        <begin position="136"/>
        <end position="155"/>
    </location>
</feature>
<dbReference type="SUPFAM" id="SSF53448">
    <property type="entry name" value="Nucleotide-diphospho-sugar transferases"/>
    <property type="match status" value="1"/>
</dbReference>
<dbReference type="PROSITE" id="PS50262">
    <property type="entry name" value="G_PROTEIN_RECEP_F1_2"/>
    <property type="match status" value="1"/>
</dbReference>
<evidence type="ECO:0000259" key="6">
    <source>
        <dbReference type="PROSITE" id="PS50262"/>
    </source>
</evidence>
<feature type="transmembrane region" description="Helical" evidence="5">
    <location>
        <begin position="187"/>
        <end position="209"/>
    </location>
</feature>
<feature type="transmembrane region" description="Helical" evidence="5">
    <location>
        <begin position="839"/>
        <end position="861"/>
    </location>
</feature>
<keyword evidence="8" id="KW-1185">Reference proteome</keyword>
<feature type="transmembrane region" description="Helical" evidence="5">
    <location>
        <begin position="55"/>
        <end position="76"/>
    </location>
</feature>
<dbReference type="SUPFAM" id="SSF81321">
    <property type="entry name" value="Family A G protein-coupled receptor-like"/>
    <property type="match status" value="1"/>
</dbReference>
<accession>A0ABQ7TNL6</accession>
<reference evidence="7 8" key="1">
    <citation type="journal article" date="2022" name="Gigascience">
        <title>A chromosome-level genome assembly and annotation of the desert horned lizard, Phrynosoma platyrhinos, provides insight into chromosomal rearrangements among reptiles.</title>
        <authorList>
            <person name="Koochekian N."/>
            <person name="Ascanio A."/>
            <person name="Farleigh K."/>
            <person name="Card D.C."/>
            <person name="Schield D.R."/>
            <person name="Castoe T.A."/>
            <person name="Jezkova T."/>
        </authorList>
    </citation>
    <scope>NUCLEOTIDE SEQUENCE [LARGE SCALE GENOMIC DNA]</scope>
    <source>
        <strain evidence="7">NK-2021</strain>
    </source>
</reference>
<feature type="transmembrane region" description="Helical" evidence="5">
    <location>
        <begin position="763"/>
        <end position="785"/>
    </location>
</feature>
<feature type="transmembrane region" description="Helical" evidence="5">
    <location>
        <begin position="372"/>
        <end position="395"/>
    </location>
</feature>
<evidence type="ECO:0000256" key="5">
    <source>
        <dbReference type="SAM" id="Phobius"/>
    </source>
</evidence>
<evidence type="ECO:0000313" key="7">
    <source>
        <dbReference type="EMBL" id="KAH0631409.1"/>
    </source>
</evidence>
<protein>
    <recommendedName>
        <fullName evidence="6">G-protein coupled receptors family 1 profile domain-containing protein</fullName>
    </recommendedName>
</protein>
<dbReference type="InterPro" id="IPR029044">
    <property type="entry name" value="Nucleotide-diphossugar_trans"/>
</dbReference>
<name>A0ABQ7TNL6_PHRPL</name>
<comment type="caution">
    <text evidence="7">The sequence shown here is derived from an EMBL/GenBank/DDBJ whole genome shotgun (WGS) entry which is preliminary data.</text>
</comment>
<dbReference type="InterPro" id="IPR000276">
    <property type="entry name" value="GPCR_Rhodpsn"/>
</dbReference>
<gene>
    <name evidence="7" type="ORF">JD844_005725</name>
</gene>
<dbReference type="Gene3D" id="1.20.1070.10">
    <property type="entry name" value="Rhodopsin 7-helix transmembrane proteins"/>
    <property type="match status" value="1"/>
</dbReference>
<proteinExistence type="predicted"/>
<feature type="transmembrane region" description="Helical" evidence="5">
    <location>
        <begin position="342"/>
        <end position="366"/>
    </location>
</feature>
<evidence type="ECO:0000256" key="4">
    <source>
        <dbReference type="ARBA" id="ARBA00023136"/>
    </source>
</evidence>
<evidence type="ECO:0000313" key="8">
    <source>
        <dbReference type="Proteomes" id="UP000826234"/>
    </source>
</evidence>
<feature type="transmembrane region" description="Helical" evidence="5">
    <location>
        <begin position="96"/>
        <end position="115"/>
    </location>
</feature>
<comment type="subcellular location">
    <subcellularLocation>
        <location evidence="1">Membrane</location>
    </subcellularLocation>
</comment>
<sequence>MNASCGHLNTTTVEDAMRHIAIVTNVIILVLGVSGNGLVMWVIAMREKRKTFTSICYFNLAVADFLFSLGRIPALVQEIMYSCWPFGLVLCKLHAFTRYLTVFASVFILTVISVYRCLLIARPVWARNHRGPHCQALMCIGAWVLALAFSIPYLVVRHTEVRNGGTYCVYQKILKKSTDLPLRLSRFFGGFLVPFIVISSAYLVLVFKLRGRRWESSHRTFALVAIIVALFFICWLPHHIFVFLSTISSTKETWGVALKLTNALAYLHSCVNPVLYCFVGYIRIRGLHRQTSFLGLFRKALTEEDEGSAGAEVSQTFSYTSLYTVMLSPVPTQLPPSLFRSFLTYFFSSLLLAVILASYSLGYQLLKDSLSFISLSFYGAFLSLHILSQSCFAYLELRKHRRTALPCRFTKKVALTISAYQEDPSYLRQCLVSIRDIDYPKHLLSVVMVIDGNNPEDQYMMKMFEEVFCREDLGTYVWKNNYHTCPTVDGEAEDLEKQEVEALIQTRRCVCIMQKWGGKREVMYTAFKALKGSADYIQVCDSDTKLDPRATVEMVKVLESDKHCGAVGGDVRILNLSDSYISFMSSLRYWMAFNIERACQSFFNCVSCISGPLGMYRNDLLQQILELWYHQTFLGIKCTYGDDRHLTNRILSLGYATKYAPNAICHTETPSHLLRWLAQQTRWSRSYFREWLLMLLWWPRHSLWMAYESIVSGFFPFLVAGTTLRLLYYGSMWAWLWLLICIQLSGLVKALIAAIFRQNPIMLLASLYSALYMAALLPTKLFALVSLPWAGGWGTSGRHHLRVNYLPLFPLLVWWGFIGGGLALTLYKEAVGGWHDHRLLVYGFSACSAHWVILLVLYVLMVRRVWWHCHGVYRFDGVTKGWDNGDLGIPGTYKPIIGMGVKLEELQNHFV</sequence>
<dbReference type="InterPro" id="IPR017452">
    <property type="entry name" value="GPCR_Rhodpsn_7TM"/>
</dbReference>
<feature type="transmembrane region" description="Helical" evidence="5">
    <location>
        <begin position="221"/>
        <end position="244"/>
    </location>
</feature>
<keyword evidence="4 5" id="KW-0472">Membrane</keyword>
<dbReference type="Gene3D" id="3.90.550.10">
    <property type="entry name" value="Spore Coat Polysaccharide Biosynthesis Protein SpsA, Chain A"/>
    <property type="match status" value="1"/>
</dbReference>
<organism evidence="7 8">
    <name type="scientific">Phrynosoma platyrhinos</name>
    <name type="common">Desert horned lizard</name>
    <dbReference type="NCBI Taxonomy" id="52577"/>
    <lineage>
        <taxon>Eukaryota</taxon>
        <taxon>Metazoa</taxon>
        <taxon>Chordata</taxon>
        <taxon>Craniata</taxon>
        <taxon>Vertebrata</taxon>
        <taxon>Euteleostomi</taxon>
        <taxon>Lepidosauria</taxon>
        <taxon>Squamata</taxon>
        <taxon>Bifurcata</taxon>
        <taxon>Unidentata</taxon>
        <taxon>Episquamata</taxon>
        <taxon>Toxicofera</taxon>
        <taxon>Iguania</taxon>
        <taxon>Phrynosomatidae</taxon>
        <taxon>Phrynosomatinae</taxon>
        <taxon>Phrynosoma</taxon>
    </lineage>
</organism>
<dbReference type="PANTHER" id="PTHR22913:SF4">
    <property type="entry name" value="HYALURONAN SYNTHASE 1"/>
    <property type="match status" value="1"/>
</dbReference>
<dbReference type="PANTHER" id="PTHR22913">
    <property type="entry name" value="HYALURONAN SYNTHASE"/>
    <property type="match status" value="1"/>
</dbReference>
<dbReference type="PRINTS" id="PR00237">
    <property type="entry name" value="GPCRRHODOPSN"/>
</dbReference>
<dbReference type="Pfam" id="PF13641">
    <property type="entry name" value="Glyco_tranf_2_3"/>
    <property type="match status" value="1"/>
</dbReference>
<feature type="transmembrane region" description="Helical" evidence="5">
    <location>
        <begin position="805"/>
        <end position="827"/>
    </location>
</feature>
<feature type="transmembrane region" description="Helical" evidence="5">
    <location>
        <begin position="20"/>
        <end position="43"/>
    </location>
</feature>
<evidence type="ECO:0000256" key="1">
    <source>
        <dbReference type="ARBA" id="ARBA00004370"/>
    </source>
</evidence>
<keyword evidence="2 5" id="KW-0812">Transmembrane</keyword>
<dbReference type="EMBL" id="JAIPUX010000035">
    <property type="protein sequence ID" value="KAH0631409.1"/>
    <property type="molecule type" value="Genomic_DNA"/>
</dbReference>
<evidence type="ECO:0000256" key="2">
    <source>
        <dbReference type="ARBA" id="ARBA00022692"/>
    </source>
</evidence>
<keyword evidence="3 5" id="KW-1133">Transmembrane helix</keyword>